<reference evidence="2 3" key="1">
    <citation type="submission" date="2015-11" db="EMBL/GenBank/DDBJ databases">
        <authorList>
            <person name="Zhang Y."/>
            <person name="Guo Z."/>
        </authorList>
    </citation>
    <scope>NUCLEOTIDE SEQUENCE [LARGE SCALE GENOMIC DNA]</scope>
    <source>
        <strain evidence="2 3">YFY001</strain>
    </source>
</reference>
<dbReference type="RefSeq" id="WP_072623373.1">
    <property type="nucleotide sequence ID" value="NZ_CP013290.1"/>
</dbReference>
<dbReference type="Gene3D" id="3.40.50.10330">
    <property type="entry name" value="Probable inorganic polyphosphate/atp-NAD kinase, domain 1"/>
    <property type="match status" value="1"/>
</dbReference>
<proteinExistence type="predicted"/>
<dbReference type="GO" id="GO:0005829">
    <property type="term" value="C:cytosol"/>
    <property type="evidence" value="ECO:0007669"/>
    <property type="project" value="TreeGrafter"/>
</dbReference>
<dbReference type="InterPro" id="IPR001206">
    <property type="entry name" value="Diacylglycerol_kinase_cat_dom"/>
</dbReference>
<dbReference type="InterPro" id="IPR017438">
    <property type="entry name" value="ATP-NAD_kinase_N"/>
</dbReference>
<dbReference type="PANTHER" id="PTHR30492">
    <property type="entry name" value="METHYLGLYOXAL SYNTHASE"/>
    <property type="match status" value="1"/>
</dbReference>
<evidence type="ECO:0000313" key="2">
    <source>
        <dbReference type="EMBL" id="APH00194.1"/>
    </source>
</evidence>
<dbReference type="Pfam" id="PF00781">
    <property type="entry name" value="DAGK_cat"/>
    <property type="match status" value="1"/>
</dbReference>
<organism evidence="2 3">
    <name type="scientific">Janibacter indicus</name>
    <dbReference type="NCBI Taxonomy" id="857417"/>
    <lineage>
        <taxon>Bacteria</taxon>
        <taxon>Bacillati</taxon>
        <taxon>Actinomycetota</taxon>
        <taxon>Actinomycetes</taxon>
        <taxon>Micrococcales</taxon>
        <taxon>Intrasporangiaceae</taxon>
        <taxon>Janibacter</taxon>
    </lineage>
</organism>
<dbReference type="EMBL" id="CP013290">
    <property type="protein sequence ID" value="APH00194.1"/>
    <property type="molecule type" value="Genomic_DNA"/>
</dbReference>
<dbReference type="Pfam" id="PF19279">
    <property type="entry name" value="YegS_C"/>
    <property type="match status" value="1"/>
</dbReference>
<dbReference type="GO" id="GO:0016301">
    <property type="term" value="F:kinase activity"/>
    <property type="evidence" value="ECO:0007669"/>
    <property type="project" value="InterPro"/>
</dbReference>
<dbReference type="Gene3D" id="2.60.200.40">
    <property type="match status" value="1"/>
</dbReference>
<evidence type="ECO:0000259" key="1">
    <source>
        <dbReference type="PROSITE" id="PS50146"/>
    </source>
</evidence>
<sequence>MRAALVLNPSKGGWERALEALVAAAQAAGWPDPDVHLTTRDDCGHGQARAAVEAGAELVVAAGGDGTVRHVAHALGGTGVDLGIVPIGTANLLAHNLDLPRTVEGAVEVALTGRARPVDLGIARVDDEARDLPFVVLAGMGHDAATVAATNPTLKERIGWPAYVAPAAVKALRRPVPVTVRHDDGEPEHLRVWSVLAANCERVRAGVRIAPGGLVDDGLFDVLEVTVRRPGQWLGVAAKGVFRLPGDVAGLATRASREVEVTSEQPLHVQLDGDVVGPARRLLVRCEEHALAIRVAG</sequence>
<dbReference type="AlphaFoldDB" id="A0A1L3MCZ1"/>
<dbReference type="KEGG" id="jte:ASJ30_00495"/>
<dbReference type="InterPro" id="IPR016064">
    <property type="entry name" value="NAD/diacylglycerol_kinase_sf"/>
</dbReference>
<evidence type="ECO:0000313" key="3">
    <source>
        <dbReference type="Proteomes" id="UP000182938"/>
    </source>
</evidence>
<dbReference type="GO" id="GO:0019242">
    <property type="term" value="P:methylglyoxal biosynthetic process"/>
    <property type="evidence" value="ECO:0007669"/>
    <property type="project" value="InterPro"/>
</dbReference>
<name>A0A1L3MCZ1_9MICO</name>
<gene>
    <name evidence="2" type="ORF">ASJ30_00495</name>
</gene>
<dbReference type="PANTHER" id="PTHR30492:SF0">
    <property type="entry name" value="METHYLGLYOXAL SYNTHASE"/>
    <property type="match status" value="1"/>
</dbReference>
<protein>
    <recommendedName>
        <fullName evidence="1">DAGKc domain-containing protein</fullName>
    </recommendedName>
</protein>
<accession>A0A1L3MCZ1</accession>
<dbReference type="InterPro" id="IPR004363">
    <property type="entry name" value="Methylgl_synth"/>
</dbReference>
<dbReference type="SUPFAM" id="SSF111331">
    <property type="entry name" value="NAD kinase/diacylglycerol kinase-like"/>
    <property type="match status" value="1"/>
</dbReference>
<dbReference type="InterPro" id="IPR045540">
    <property type="entry name" value="YegS/DAGK_C"/>
</dbReference>
<keyword evidence="3" id="KW-1185">Reference proteome</keyword>
<dbReference type="PROSITE" id="PS50146">
    <property type="entry name" value="DAGK"/>
    <property type="match status" value="1"/>
</dbReference>
<dbReference type="Proteomes" id="UP000182938">
    <property type="component" value="Chromosome"/>
</dbReference>
<feature type="domain" description="DAGKc" evidence="1">
    <location>
        <begin position="1"/>
        <end position="127"/>
    </location>
</feature>
<dbReference type="GO" id="GO:0008929">
    <property type="term" value="F:methylglyoxal synthase activity"/>
    <property type="evidence" value="ECO:0007669"/>
    <property type="project" value="InterPro"/>
</dbReference>